<dbReference type="PaxDb" id="589924-Ferp_0235"/>
<protein>
    <submittedName>
        <fullName evidence="1">Uncharacterized protein</fullName>
    </submittedName>
</protein>
<sequence length="211" mass="24093">MKRMVAFLCILLLITIISFTITCLRSGNESYTFTIQTEIEKVKLSTLWKSLTNDINVQNSTANLQWLHLKVSDGKIQSLHLEFTSKNSQGESRIYYVDVNTLGIVKTYSKPIRDSQHTMHPAYIFNELDEYGLKNVGSDYTLDISFEWGDLEFDSSYGDVYLLKDGGLIPLEKVIFHTNLPISRILVCKSTCEVWLTQNDLSKAEEVAFKS</sequence>
<evidence type="ECO:0000313" key="2">
    <source>
        <dbReference type="Proteomes" id="UP000002613"/>
    </source>
</evidence>
<name>D3S1W0_FERPA</name>
<dbReference type="AlphaFoldDB" id="D3S1W0"/>
<reference evidence="2" key="1">
    <citation type="submission" date="2010-02" db="EMBL/GenBank/DDBJ databases">
        <title>Complete sequence of Ferroglobus placidus DSM 10642.</title>
        <authorList>
            <consortium name="US DOE Joint Genome Institute"/>
            <person name="Lucas S."/>
            <person name="Copeland A."/>
            <person name="Lapidus A."/>
            <person name="Cheng J.-F."/>
            <person name="Bruce D."/>
            <person name="Goodwin L."/>
            <person name="Pitluck S."/>
            <person name="Saunders E."/>
            <person name="Brettin T."/>
            <person name="Detter J.C."/>
            <person name="Han C."/>
            <person name="Tapia R."/>
            <person name="Larimer F."/>
            <person name="Land M."/>
            <person name="Hauser L."/>
            <person name="Kyrpides N."/>
            <person name="Ivanova N."/>
            <person name="Holmes D."/>
            <person name="Lovley D."/>
            <person name="Kyrpides N."/>
            <person name="Anderson I.J."/>
            <person name="Woyke T."/>
        </authorList>
    </citation>
    <scope>NUCLEOTIDE SEQUENCE [LARGE SCALE GENOMIC DNA]</scope>
    <source>
        <strain evidence="2">DSM 10642 / AEDII12DO</strain>
    </source>
</reference>
<organism evidence="1 2">
    <name type="scientific">Ferroglobus placidus (strain DSM 10642 / AEDII12DO)</name>
    <dbReference type="NCBI Taxonomy" id="589924"/>
    <lineage>
        <taxon>Archaea</taxon>
        <taxon>Methanobacteriati</taxon>
        <taxon>Methanobacteriota</taxon>
        <taxon>Archaeoglobi</taxon>
        <taxon>Archaeoglobales</taxon>
        <taxon>Archaeoglobaceae</taxon>
        <taxon>Ferroglobus</taxon>
    </lineage>
</organism>
<keyword evidence="2" id="KW-1185">Reference proteome</keyword>
<dbReference type="HOGENOM" id="CLU_113588_0_0_2"/>
<dbReference type="STRING" id="589924.Ferp_0235"/>
<reference evidence="1 2" key="2">
    <citation type="journal article" date="2011" name="Stand. Genomic Sci.">
        <title>Complete genome sequence of Ferroglobus placidus AEDII12DO.</title>
        <authorList>
            <person name="Anderson I."/>
            <person name="Risso C."/>
            <person name="Holmes D."/>
            <person name="Lucas S."/>
            <person name="Copeland A."/>
            <person name="Lapidus A."/>
            <person name="Cheng J.F."/>
            <person name="Bruce D."/>
            <person name="Goodwin L."/>
            <person name="Pitluck S."/>
            <person name="Saunders E."/>
            <person name="Brettin T."/>
            <person name="Detter J.C."/>
            <person name="Han C."/>
            <person name="Tapia R."/>
            <person name="Larimer F."/>
            <person name="Land M."/>
            <person name="Hauser L."/>
            <person name="Woyke T."/>
            <person name="Lovley D."/>
            <person name="Kyrpides N."/>
            <person name="Ivanova N."/>
        </authorList>
    </citation>
    <scope>NUCLEOTIDE SEQUENCE [LARGE SCALE GENOMIC DNA]</scope>
    <source>
        <strain evidence="2">DSM 10642 / AEDII12DO</strain>
    </source>
</reference>
<proteinExistence type="predicted"/>
<dbReference type="Proteomes" id="UP000002613">
    <property type="component" value="Chromosome"/>
</dbReference>
<evidence type="ECO:0000313" key="1">
    <source>
        <dbReference type="EMBL" id="ADC64417.1"/>
    </source>
</evidence>
<accession>D3S1W0</accession>
<dbReference type="KEGG" id="fpl:Ferp_0235"/>
<gene>
    <name evidence="1" type="ordered locus">Ferp_0235</name>
</gene>
<dbReference type="eggNOG" id="arCOG06136">
    <property type="taxonomic scope" value="Archaea"/>
</dbReference>
<dbReference type="EMBL" id="CP001899">
    <property type="protein sequence ID" value="ADC64417.1"/>
    <property type="molecule type" value="Genomic_DNA"/>
</dbReference>